<keyword evidence="7" id="KW-0762">Sugar transport</keyword>
<keyword evidence="1" id="KW-1003">Cell membrane</keyword>
<feature type="signal peptide" evidence="6">
    <location>
        <begin position="1"/>
        <end position="20"/>
    </location>
</feature>
<dbReference type="PROSITE" id="PS51257">
    <property type="entry name" value="PROKAR_LIPOPROTEIN"/>
    <property type="match status" value="1"/>
</dbReference>
<dbReference type="RefSeq" id="WP_310224837.1">
    <property type="nucleotide sequence ID" value="NZ_JAVDSB010000001.1"/>
</dbReference>
<comment type="caution">
    <text evidence="7">The sequence shown here is derived from an EMBL/GenBank/DDBJ whole genome shotgun (WGS) entry which is preliminary data.</text>
</comment>
<dbReference type="InterPro" id="IPR006059">
    <property type="entry name" value="SBP"/>
</dbReference>
<evidence type="ECO:0000256" key="1">
    <source>
        <dbReference type="ARBA" id="ARBA00022475"/>
    </source>
</evidence>
<keyword evidence="5" id="KW-0449">Lipoprotein</keyword>
<dbReference type="SUPFAM" id="SSF53850">
    <property type="entry name" value="Periplasmic binding protein-like II"/>
    <property type="match status" value="1"/>
</dbReference>
<evidence type="ECO:0000256" key="3">
    <source>
        <dbReference type="ARBA" id="ARBA00023136"/>
    </source>
</evidence>
<keyword evidence="3" id="KW-0472">Membrane</keyword>
<keyword evidence="8" id="KW-1185">Reference proteome</keyword>
<evidence type="ECO:0000313" key="8">
    <source>
        <dbReference type="Proteomes" id="UP001267290"/>
    </source>
</evidence>
<dbReference type="CDD" id="cd13585">
    <property type="entry name" value="PBP2_TMBP_like"/>
    <property type="match status" value="1"/>
</dbReference>
<dbReference type="PANTHER" id="PTHR43649:SF33">
    <property type="entry name" value="POLYGALACTURONAN_RHAMNOGALACTURONAN-BINDING PROTEIN YTCQ"/>
    <property type="match status" value="1"/>
</dbReference>
<keyword evidence="7" id="KW-0813">Transport</keyword>
<dbReference type="Pfam" id="PF13416">
    <property type="entry name" value="SBP_bac_8"/>
    <property type="match status" value="1"/>
</dbReference>
<keyword evidence="2 6" id="KW-0732">Signal</keyword>
<evidence type="ECO:0000313" key="7">
    <source>
        <dbReference type="EMBL" id="MDR6550296.1"/>
    </source>
</evidence>
<dbReference type="Proteomes" id="UP001267290">
    <property type="component" value="Unassembled WGS sequence"/>
</dbReference>
<accession>A0ABU1NTB6</accession>
<protein>
    <submittedName>
        <fullName evidence="7">Multiple sugar transport system substrate-binding protein</fullName>
    </submittedName>
</protein>
<evidence type="ECO:0000256" key="4">
    <source>
        <dbReference type="ARBA" id="ARBA00023139"/>
    </source>
</evidence>
<feature type="chain" id="PRO_5046745785" evidence="6">
    <location>
        <begin position="21"/>
        <end position="439"/>
    </location>
</feature>
<dbReference type="Gene3D" id="3.40.190.10">
    <property type="entry name" value="Periplasmic binding protein-like II"/>
    <property type="match status" value="1"/>
</dbReference>
<reference evidence="7 8" key="1">
    <citation type="submission" date="2023-07" db="EMBL/GenBank/DDBJ databases">
        <title>Sorghum-associated microbial communities from plants grown in Nebraska, USA.</title>
        <authorList>
            <person name="Schachtman D."/>
        </authorList>
    </citation>
    <scope>NUCLEOTIDE SEQUENCE [LARGE SCALE GENOMIC DNA]</scope>
    <source>
        <strain evidence="7 8">CC258</strain>
    </source>
</reference>
<keyword evidence="4" id="KW-0564">Palmitate</keyword>
<dbReference type="PANTHER" id="PTHR43649">
    <property type="entry name" value="ARABINOSE-BINDING PROTEIN-RELATED"/>
    <property type="match status" value="1"/>
</dbReference>
<sequence>MNKKTIVISIVAALSLTACSNEKPADTLPSSTSGTATASATPAPLKDVTLKIGLPGGYDITSKKIITNFQAKYPNITLEIEETPWADFVTKIVTRIAGNNPPDLWLQENAVVLGYGKRGVAENLEPYIKRDMKTDDYVSALTSAKLDGKIYGIPHGINPGALAFNKQIFKDNNIPLPTDDWTYNDMIEAAKKLTKDTNGDGKADIYGFQAGSNITLGWLPWMRAYGGSSLDSSLTKATFTDPKSIQGLTAWSDTINKLKVSPTREAATTGKFFENGKTAMTFMQYATQVSLNKSKPDLDWDTVKMPIGMDGKRFVPMVVNQWVLYSKSKPDVKEAAWTFLKYYLSDEGQGLLSESGTSLPVKKTALTELEKSTTKPLNKKAYTKGIEEAGGTLDENASWNEWRAAAGPILNDIMDGKRAPEDGAKEIQQKVQQVLDDNK</sequence>
<gene>
    <name evidence="7" type="ORF">J2736_001479</name>
</gene>
<name>A0ABU1NTB6_9BACL</name>
<evidence type="ECO:0000256" key="6">
    <source>
        <dbReference type="SAM" id="SignalP"/>
    </source>
</evidence>
<dbReference type="InterPro" id="IPR050490">
    <property type="entry name" value="Bact_solute-bd_prot1"/>
</dbReference>
<evidence type="ECO:0000256" key="5">
    <source>
        <dbReference type="ARBA" id="ARBA00023288"/>
    </source>
</evidence>
<dbReference type="EMBL" id="JAVDSB010000001">
    <property type="protein sequence ID" value="MDR6550296.1"/>
    <property type="molecule type" value="Genomic_DNA"/>
</dbReference>
<organism evidence="7 8">
    <name type="scientific">Paenibacillus qinlingensis</name>
    <dbReference type="NCBI Taxonomy" id="1837343"/>
    <lineage>
        <taxon>Bacteria</taxon>
        <taxon>Bacillati</taxon>
        <taxon>Bacillota</taxon>
        <taxon>Bacilli</taxon>
        <taxon>Bacillales</taxon>
        <taxon>Paenibacillaceae</taxon>
        <taxon>Paenibacillus</taxon>
    </lineage>
</organism>
<evidence type="ECO:0000256" key="2">
    <source>
        <dbReference type="ARBA" id="ARBA00022729"/>
    </source>
</evidence>
<proteinExistence type="predicted"/>